<reference evidence="2" key="1">
    <citation type="submission" date="2020-04" db="EMBL/GenBank/DDBJ databases">
        <title>Hybrid Assembly of Korean Phytophthora infestans isolates.</title>
        <authorList>
            <person name="Prokchorchik M."/>
            <person name="Lee Y."/>
            <person name="Seo J."/>
            <person name="Cho J.-H."/>
            <person name="Park Y.-E."/>
            <person name="Jang D.-C."/>
            <person name="Im J.-S."/>
            <person name="Choi J.-G."/>
            <person name="Park H.-J."/>
            <person name="Lee G.-B."/>
            <person name="Lee Y.-G."/>
            <person name="Hong S.-Y."/>
            <person name="Cho K."/>
            <person name="Sohn K.H."/>
        </authorList>
    </citation>
    <scope>NUCLEOTIDE SEQUENCE</scope>
    <source>
        <strain evidence="2">KR_1_A1</strain>
    </source>
</reference>
<gene>
    <name evidence="2" type="ORF">GN244_ATG14270</name>
</gene>
<dbReference type="Proteomes" id="UP000602510">
    <property type="component" value="Unassembled WGS sequence"/>
</dbReference>
<protein>
    <submittedName>
        <fullName evidence="2">Putative chromo domain-containing protein</fullName>
    </submittedName>
</protein>
<feature type="domain" description="Tf2-1-like SH3-like" evidence="1">
    <location>
        <begin position="27"/>
        <end position="88"/>
    </location>
</feature>
<dbReference type="SUPFAM" id="SSF54160">
    <property type="entry name" value="Chromo domain-like"/>
    <property type="match status" value="1"/>
</dbReference>
<name>A0A833RUS3_PHYIN</name>
<dbReference type="InterPro" id="IPR056924">
    <property type="entry name" value="SH3_Tf2-1"/>
</dbReference>
<accession>A0A833RUS3</accession>
<evidence type="ECO:0000313" key="2">
    <source>
        <dbReference type="EMBL" id="KAF4033807.1"/>
    </source>
</evidence>
<evidence type="ECO:0000259" key="1">
    <source>
        <dbReference type="Pfam" id="PF24626"/>
    </source>
</evidence>
<dbReference type="EMBL" id="WSZM01000407">
    <property type="protein sequence ID" value="KAF4033807.1"/>
    <property type="molecule type" value="Genomic_DNA"/>
</dbReference>
<evidence type="ECO:0000313" key="3">
    <source>
        <dbReference type="Proteomes" id="UP000602510"/>
    </source>
</evidence>
<dbReference type="Pfam" id="PF24626">
    <property type="entry name" value="SH3_Tf2-1"/>
    <property type="match status" value="1"/>
</dbReference>
<keyword evidence="3" id="KW-1185">Reference proteome</keyword>
<organism evidence="2 3">
    <name type="scientific">Phytophthora infestans</name>
    <name type="common">Potato late blight agent</name>
    <name type="synonym">Botrytis infestans</name>
    <dbReference type="NCBI Taxonomy" id="4787"/>
    <lineage>
        <taxon>Eukaryota</taxon>
        <taxon>Sar</taxon>
        <taxon>Stramenopiles</taxon>
        <taxon>Oomycota</taxon>
        <taxon>Peronosporomycetes</taxon>
        <taxon>Peronosporales</taxon>
        <taxon>Peronosporaceae</taxon>
        <taxon>Phytophthora</taxon>
    </lineage>
</organism>
<proteinExistence type="predicted"/>
<dbReference type="InterPro" id="IPR016197">
    <property type="entry name" value="Chromo-like_dom_sf"/>
</dbReference>
<comment type="caution">
    <text evidence="2">The sequence shown here is derived from an EMBL/GenBank/DDBJ whole genome shotgun (WGS) entry which is preliminary data.</text>
</comment>
<sequence length="148" mass="16905">MAAAQRSWHRTYDRNRPATSFAIDENVLLDTKNLDISHTGSAGKPRFAFRFIGPYRIEAVTGPDRYRLELPDGLRLFPEFHVSLLRRYYSDPDPSRRQRVPAVLVADGSTGHLVQAVTGHRKRKDIQQYKIKWIDSSLSGPSVQSRRG</sequence>
<dbReference type="AlphaFoldDB" id="A0A833RUS3"/>